<evidence type="ECO:0000313" key="3">
    <source>
        <dbReference type="Proteomes" id="UP000268014"/>
    </source>
</evidence>
<keyword evidence="3" id="KW-1185">Reference proteome</keyword>
<dbReference type="GO" id="GO:0007032">
    <property type="term" value="P:endosome organization"/>
    <property type="evidence" value="ECO:0007669"/>
    <property type="project" value="TreeGrafter"/>
</dbReference>
<name>A0A0N4WPD7_HAEPC</name>
<evidence type="ECO:0000313" key="4">
    <source>
        <dbReference type="WBParaSite" id="HPLM_0001322501-mRNA-1"/>
    </source>
</evidence>
<accession>A0A0N4WPD7</accession>
<evidence type="ECO:0000256" key="1">
    <source>
        <dbReference type="ARBA" id="ARBA00006224"/>
    </source>
</evidence>
<gene>
    <name evidence="2" type="ORF">HPLM_LOCUS13217</name>
</gene>
<dbReference type="Proteomes" id="UP000268014">
    <property type="component" value="Unassembled WGS sequence"/>
</dbReference>
<dbReference type="GO" id="GO:0071203">
    <property type="term" value="C:WASH complex"/>
    <property type="evidence" value="ECO:0007669"/>
    <property type="project" value="InterPro"/>
</dbReference>
<dbReference type="GO" id="GO:0140285">
    <property type="term" value="P:endosome fission"/>
    <property type="evidence" value="ECO:0007669"/>
    <property type="project" value="TreeGrafter"/>
</dbReference>
<dbReference type="AlphaFoldDB" id="A0A0N4WPD7"/>
<sequence>MFGLSTMTSAASESFLTNVREEANCILAEIVRLAGFIPQDFLDPSSSKYKLLILDFNYFTRTVHYEKVIEESEELQDSFYNAYGDLITRFSALFQAFANFLCSLKDYCDQVGNDRVGISYLDLMDVDILFHIGMVLMYIENFLPGPIRERIYVAIYRNSDERRNVEFLADFLRMHPTSSEPSYLFDRLKLSESFVEKCLSCCETIHREGTNDFGKLYVDRSTLIKWVFMCLVFKSSTLKNDTIKMRQIVEDFFRDEWVGVFALTSFQF</sequence>
<proteinExistence type="inferred from homology"/>
<dbReference type="GO" id="GO:0030041">
    <property type="term" value="P:actin filament polymerization"/>
    <property type="evidence" value="ECO:0007669"/>
    <property type="project" value="TreeGrafter"/>
</dbReference>
<organism evidence="4">
    <name type="scientific">Haemonchus placei</name>
    <name type="common">Barber's pole worm</name>
    <dbReference type="NCBI Taxonomy" id="6290"/>
    <lineage>
        <taxon>Eukaryota</taxon>
        <taxon>Metazoa</taxon>
        <taxon>Ecdysozoa</taxon>
        <taxon>Nematoda</taxon>
        <taxon>Chromadorea</taxon>
        <taxon>Rhabditida</taxon>
        <taxon>Rhabditina</taxon>
        <taxon>Rhabditomorpha</taxon>
        <taxon>Strongyloidea</taxon>
        <taxon>Trichostrongylidae</taxon>
        <taxon>Haemonchus</taxon>
    </lineage>
</organism>
<dbReference type="EMBL" id="UZAF01018127">
    <property type="protein sequence ID" value="VDO48210.1"/>
    <property type="molecule type" value="Genomic_DNA"/>
</dbReference>
<dbReference type="WBParaSite" id="HPLM_0001322501-mRNA-1">
    <property type="protein sequence ID" value="HPLM_0001322501-mRNA-1"/>
    <property type="gene ID" value="HPLM_0001322501"/>
</dbReference>
<reference evidence="4" key="1">
    <citation type="submission" date="2017-02" db="UniProtKB">
        <authorList>
            <consortium name="WormBaseParasite"/>
        </authorList>
    </citation>
    <scope>IDENTIFICATION</scope>
</reference>
<reference evidence="2 3" key="2">
    <citation type="submission" date="2018-11" db="EMBL/GenBank/DDBJ databases">
        <authorList>
            <consortium name="Pathogen Informatics"/>
        </authorList>
    </citation>
    <scope>NUCLEOTIDE SEQUENCE [LARGE SCALE GENOMIC DNA]</scope>
    <source>
        <strain evidence="2 3">MHpl1</strain>
    </source>
</reference>
<dbReference type="OMA" id="DFKETHY"/>
<dbReference type="GO" id="GO:0005768">
    <property type="term" value="C:endosome"/>
    <property type="evidence" value="ECO:0007669"/>
    <property type="project" value="TreeGrafter"/>
</dbReference>
<protein>
    <submittedName>
        <fullName evidence="4">NR LBD domain-containing protein</fullName>
    </submittedName>
</protein>
<dbReference type="InterPro" id="IPR019393">
    <property type="entry name" value="WASH_strumpellin"/>
</dbReference>
<evidence type="ECO:0000313" key="2">
    <source>
        <dbReference type="EMBL" id="VDO48210.1"/>
    </source>
</evidence>
<dbReference type="PANTHER" id="PTHR15691:SF6">
    <property type="entry name" value="WASH COMPLEX SUBUNIT 5"/>
    <property type="match status" value="1"/>
</dbReference>
<dbReference type="GO" id="GO:0051125">
    <property type="term" value="P:regulation of actin nucleation"/>
    <property type="evidence" value="ECO:0007669"/>
    <property type="project" value="TreeGrafter"/>
</dbReference>
<comment type="similarity">
    <text evidence="1">Belongs to the strumpellin family.</text>
</comment>
<dbReference type="Pfam" id="PF10266">
    <property type="entry name" value="Strumpellin"/>
    <property type="match status" value="1"/>
</dbReference>
<dbReference type="PANTHER" id="PTHR15691">
    <property type="entry name" value="WASH COMPLEX SUBUNIT 5"/>
    <property type="match status" value="1"/>
</dbReference>
<dbReference type="STRING" id="6290.A0A0N4WPD7"/>
<dbReference type="OrthoDB" id="565118at2759"/>